<evidence type="ECO:0000313" key="7">
    <source>
        <dbReference type="Proteomes" id="UP000094769"/>
    </source>
</evidence>
<dbReference type="GO" id="GO:0016887">
    <property type="term" value="F:ATP hydrolysis activity"/>
    <property type="evidence" value="ECO:0007669"/>
    <property type="project" value="InterPro"/>
</dbReference>
<proteinExistence type="predicted"/>
<gene>
    <name evidence="6" type="primary">ankX_1</name>
    <name evidence="6" type="ORF">CODIS_00210</name>
</gene>
<feature type="region of interest" description="Disordered" evidence="4">
    <location>
        <begin position="334"/>
        <end position="363"/>
    </location>
</feature>
<dbReference type="Proteomes" id="UP000094769">
    <property type="component" value="Unassembled WGS sequence"/>
</dbReference>
<feature type="repeat" description="ANK" evidence="3">
    <location>
        <begin position="647"/>
        <end position="679"/>
    </location>
</feature>
<dbReference type="PANTHER" id="PTHR24173">
    <property type="entry name" value="ANKYRIN REPEAT CONTAINING"/>
    <property type="match status" value="1"/>
</dbReference>
<dbReference type="Gene3D" id="1.25.40.20">
    <property type="entry name" value="Ankyrin repeat-containing domain"/>
    <property type="match status" value="2"/>
</dbReference>
<protein>
    <submittedName>
        <fullName evidence="6">Phosphocholine transferase AnkX</fullName>
        <ecNumber evidence="6">2.7.1.-</ecNumber>
    </submittedName>
</protein>
<feature type="repeat" description="ANK" evidence="3">
    <location>
        <begin position="713"/>
        <end position="745"/>
    </location>
</feature>
<evidence type="ECO:0000313" key="6">
    <source>
        <dbReference type="EMBL" id="ODJ89463.1"/>
    </source>
</evidence>
<evidence type="ECO:0000256" key="1">
    <source>
        <dbReference type="ARBA" id="ARBA00022737"/>
    </source>
</evidence>
<keyword evidence="6" id="KW-0808">Transferase</keyword>
<dbReference type="InterPro" id="IPR036770">
    <property type="entry name" value="Ankyrin_rpt-contain_sf"/>
</dbReference>
<dbReference type="Pfam" id="PF13401">
    <property type="entry name" value="AAA_22"/>
    <property type="match status" value="1"/>
</dbReference>
<dbReference type="PROSITE" id="PS50297">
    <property type="entry name" value="ANK_REP_REGION"/>
    <property type="match status" value="4"/>
</dbReference>
<evidence type="ECO:0000256" key="2">
    <source>
        <dbReference type="ARBA" id="ARBA00023043"/>
    </source>
</evidence>
<dbReference type="PROSITE" id="PS50088">
    <property type="entry name" value="ANK_REPEAT"/>
    <property type="match status" value="4"/>
</dbReference>
<dbReference type="PANTHER" id="PTHR24173:SF74">
    <property type="entry name" value="ANKYRIN REPEAT DOMAIN-CONTAINING PROTEIN 16"/>
    <property type="match status" value="1"/>
</dbReference>
<reference evidence="6 7" key="1">
    <citation type="submission" date="2016-06" db="EMBL/GenBank/DDBJ databases">
        <title>Genome sequence of endosymbiont of Candidatus Endolucinida thiodiazotropha.</title>
        <authorList>
            <person name="Poehlein A."/>
            <person name="Koenig S."/>
            <person name="Heiden S.E."/>
            <person name="Thuermer A."/>
            <person name="Voget S."/>
            <person name="Daniel R."/>
            <person name="Markert S."/>
            <person name="Gros O."/>
            <person name="Schweder T."/>
        </authorList>
    </citation>
    <scope>NUCLEOTIDE SEQUENCE [LARGE SCALE GENOMIC DNA]</scope>
    <source>
        <strain evidence="6 7">COS</strain>
    </source>
</reference>
<keyword evidence="2 3" id="KW-0040">ANK repeat</keyword>
<dbReference type="EMBL" id="MARB01000001">
    <property type="protein sequence ID" value="ODJ89463.1"/>
    <property type="molecule type" value="Genomic_DNA"/>
</dbReference>
<keyword evidence="1" id="KW-0677">Repeat</keyword>
<name>A0A7Z0VPE8_9GAMM</name>
<dbReference type="InterPro" id="IPR003593">
    <property type="entry name" value="AAA+_ATPase"/>
</dbReference>
<dbReference type="InterPro" id="IPR049945">
    <property type="entry name" value="AAA_22"/>
</dbReference>
<dbReference type="SMART" id="SM00248">
    <property type="entry name" value="ANK"/>
    <property type="match status" value="4"/>
</dbReference>
<dbReference type="EC" id="2.7.1.-" evidence="6"/>
<keyword evidence="7" id="KW-1185">Reference proteome</keyword>
<evidence type="ECO:0000256" key="3">
    <source>
        <dbReference type="PROSITE-ProRule" id="PRU00023"/>
    </source>
</evidence>
<accession>A0A7Z0VPE8</accession>
<feature type="repeat" description="ANK" evidence="3">
    <location>
        <begin position="680"/>
        <end position="712"/>
    </location>
</feature>
<dbReference type="GO" id="GO:0016740">
    <property type="term" value="F:transferase activity"/>
    <property type="evidence" value="ECO:0007669"/>
    <property type="project" value="UniProtKB-KW"/>
</dbReference>
<dbReference type="PRINTS" id="PR01415">
    <property type="entry name" value="ANKYRIN"/>
</dbReference>
<dbReference type="CDD" id="cd00009">
    <property type="entry name" value="AAA"/>
    <property type="match status" value="1"/>
</dbReference>
<dbReference type="SUPFAM" id="SSF52540">
    <property type="entry name" value="P-loop containing nucleoside triphosphate hydrolases"/>
    <property type="match status" value="1"/>
</dbReference>
<organism evidence="6 7">
    <name type="scientific">Candidatus Thiodiazotropha endolucinida</name>
    <dbReference type="NCBI Taxonomy" id="1655433"/>
    <lineage>
        <taxon>Bacteria</taxon>
        <taxon>Pseudomonadati</taxon>
        <taxon>Pseudomonadota</taxon>
        <taxon>Gammaproteobacteria</taxon>
        <taxon>Chromatiales</taxon>
        <taxon>Sedimenticolaceae</taxon>
        <taxon>Candidatus Thiodiazotropha</taxon>
    </lineage>
</organism>
<dbReference type="SUPFAM" id="SSF48403">
    <property type="entry name" value="Ankyrin repeat"/>
    <property type="match status" value="1"/>
</dbReference>
<feature type="region of interest" description="Disordered" evidence="4">
    <location>
        <begin position="404"/>
        <end position="450"/>
    </location>
</feature>
<dbReference type="InterPro" id="IPR002110">
    <property type="entry name" value="Ankyrin_rpt"/>
</dbReference>
<dbReference type="SMART" id="SM00382">
    <property type="entry name" value="AAA"/>
    <property type="match status" value="1"/>
</dbReference>
<dbReference type="Pfam" id="PF12796">
    <property type="entry name" value="Ank_2"/>
    <property type="match status" value="2"/>
</dbReference>
<evidence type="ECO:0000259" key="5">
    <source>
        <dbReference type="SMART" id="SM00382"/>
    </source>
</evidence>
<dbReference type="AlphaFoldDB" id="A0A7Z0VPE8"/>
<dbReference type="InterPro" id="IPR027417">
    <property type="entry name" value="P-loop_NTPase"/>
</dbReference>
<feature type="repeat" description="ANK" evidence="3">
    <location>
        <begin position="614"/>
        <end position="646"/>
    </location>
</feature>
<comment type="caution">
    <text evidence="6">The sequence shown here is derived from an EMBL/GenBank/DDBJ whole genome shotgun (WGS) entry which is preliminary data.</text>
</comment>
<dbReference type="Gene3D" id="3.40.50.300">
    <property type="entry name" value="P-loop containing nucleotide triphosphate hydrolases"/>
    <property type="match status" value="1"/>
</dbReference>
<evidence type="ECO:0000256" key="4">
    <source>
        <dbReference type="SAM" id="MobiDB-lite"/>
    </source>
</evidence>
<feature type="domain" description="AAA+ ATPase" evidence="5">
    <location>
        <begin position="42"/>
        <end position="224"/>
    </location>
</feature>
<feature type="compositionally biased region" description="Polar residues" evidence="4">
    <location>
        <begin position="334"/>
        <end position="345"/>
    </location>
</feature>
<sequence>MYQEYFKLRRRPFNITPDPAFYYLTLPVRQYRDRIYAAIRQQAPVILLSGAPGTGKTAFLKHLLVHEAASIQWVFVDKPQLRADDLLMLIGEAFGVPLKSTLSDEYSLQIRNRMTALEGQGVHPVIILDEADHLADDTLEELLDWHASNRIQGVSCTLILAGLPQLVQKIDDMGHVLFTPPWGEHFTLEPFDHQDMCAVIAHCLKIAGHEAPGLFDSQALKSIFALSEGVPRVINHICDLCLFCAANLSKRQVTREVVEEVSRFILLDEDTSIQFGTDTEPLSQSTDSDMPVIPRHSMKHHPVIQWLRDGLLAVIILVCVWVIWLEESPVESNRLPSQVALSGSQDVDGEDDMTSLSSESIQEAGFTDIVQAESPEETESINDQVDDTSHMTADIEQIGKQTLAADHPGPMLSDSNKQSGVSGKASPNKADRHPLTNQGETVRQGRAEKVVTEPQLDLALEKPVMSETDSRIESQLPSTLTRVSLPEDEQLHTDPAHLKPLQSEQAEAASSAIDLQINETPAETALNSQLKDKVHLVAPQIQTPVAAIEKTSTIAAFEETTTKMSETKPIHGIGSQAVNRPTSDELIAAINNGDRQEVLQLLLTGAPVDSVSSSGETALMKAAWAGRLDLVDLLISKAPQINQQSQEGWTALFYAAVRGHYQIVSALLKNGAEVNLADLDGNTPLMAAAWNGHTQVAELLLNQGVDPNWHNHDGWSPLMFAALEGHIDIARLLIRHGADISLISHDGETSTDLAAQQGHTQLVSLLARE</sequence>
<dbReference type="OrthoDB" id="671583at2"/>